<sequence>MSSDRVTHPAEGPGLRRAEGEEPRSPLLRPMGWRSDPAGGQETCASKSSAEEVEEQLRLLVPKSGLFVTPGSPSRSLTPSLP</sequence>
<evidence type="ECO:0000256" key="1">
    <source>
        <dbReference type="SAM" id="MobiDB-lite"/>
    </source>
</evidence>
<proteinExistence type="predicted"/>
<gene>
    <name evidence="2" type="ORF">JOB18_016876</name>
</gene>
<organism evidence="2 3">
    <name type="scientific">Solea senegalensis</name>
    <name type="common">Senegalese sole</name>
    <dbReference type="NCBI Taxonomy" id="28829"/>
    <lineage>
        <taxon>Eukaryota</taxon>
        <taxon>Metazoa</taxon>
        <taxon>Chordata</taxon>
        <taxon>Craniata</taxon>
        <taxon>Vertebrata</taxon>
        <taxon>Euteleostomi</taxon>
        <taxon>Actinopterygii</taxon>
        <taxon>Neopterygii</taxon>
        <taxon>Teleostei</taxon>
        <taxon>Neoteleostei</taxon>
        <taxon>Acanthomorphata</taxon>
        <taxon>Carangaria</taxon>
        <taxon>Pleuronectiformes</taxon>
        <taxon>Pleuronectoidei</taxon>
        <taxon>Soleidae</taxon>
        <taxon>Solea</taxon>
    </lineage>
</organism>
<protein>
    <submittedName>
        <fullName evidence="2">Uncharacterized protein</fullName>
    </submittedName>
</protein>
<evidence type="ECO:0000313" key="2">
    <source>
        <dbReference type="EMBL" id="KAG7515837.1"/>
    </source>
</evidence>
<evidence type="ECO:0000313" key="3">
    <source>
        <dbReference type="Proteomes" id="UP000693946"/>
    </source>
</evidence>
<dbReference type="Proteomes" id="UP000693946">
    <property type="component" value="Linkage Group LG13"/>
</dbReference>
<keyword evidence="3" id="KW-1185">Reference proteome</keyword>
<name>A0AAV6SGM7_SOLSE</name>
<feature type="region of interest" description="Disordered" evidence="1">
    <location>
        <begin position="1"/>
        <end position="51"/>
    </location>
</feature>
<reference evidence="2 3" key="1">
    <citation type="journal article" date="2021" name="Sci. Rep.">
        <title>Chromosome anchoring in Senegalese sole (Solea senegalensis) reveals sex-associated markers and genome rearrangements in flatfish.</title>
        <authorList>
            <person name="Guerrero-Cozar I."/>
            <person name="Gomez-Garrido J."/>
            <person name="Berbel C."/>
            <person name="Martinez-Blanch J.F."/>
            <person name="Alioto T."/>
            <person name="Claros M.G."/>
            <person name="Gagnaire P.A."/>
            <person name="Manchado M."/>
        </authorList>
    </citation>
    <scope>NUCLEOTIDE SEQUENCE [LARGE SCALE GENOMIC DNA]</scope>
    <source>
        <strain evidence="2">Sse05_10M</strain>
    </source>
</reference>
<dbReference type="AlphaFoldDB" id="A0AAV6SGM7"/>
<comment type="caution">
    <text evidence="2">The sequence shown here is derived from an EMBL/GenBank/DDBJ whole genome shotgun (WGS) entry which is preliminary data.</text>
</comment>
<accession>A0AAV6SGM7</accession>
<dbReference type="EMBL" id="JAGKHQ010000005">
    <property type="protein sequence ID" value="KAG7515837.1"/>
    <property type="molecule type" value="Genomic_DNA"/>
</dbReference>
<feature type="compositionally biased region" description="Basic and acidic residues" evidence="1">
    <location>
        <begin position="1"/>
        <end position="24"/>
    </location>
</feature>